<dbReference type="Gene3D" id="2.70.40.10">
    <property type="match status" value="2"/>
</dbReference>
<dbReference type="SUPFAM" id="SSF51283">
    <property type="entry name" value="dUTPase-like"/>
    <property type="match status" value="1"/>
</dbReference>
<dbReference type="AlphaFoldDB" id="L8H9B7"/>
<sequence length="132" mass="14377">MQNQPLRIKLLVEGATTPRRAHSTDAGYDLFSAIDIVVLAQGWQLVDLRITIAGIDIGASVINGGYHGGVKALIFNHNNEDFIIALGDCVTQLILECIMTPKVEIMSNLDTTNHSKNRFSSTGVSKRLQVEA</sequence>
<dbReference type="GO" id="GO:0046081">
    <property type="term" value="P:dUTP catabolic process"/>
    <property type="evidence" value="ECO:0007669"/>
    <property type="project" value="InterPro"/>
</dbReference>
<dbReference type="KEGG" id="acan:ACA1_386510"/>
<protein>
    <recommendedName>
        <fullName evidence="3">dUTP diphosphatase</fullName>
        <ecNumber evidence="3">3.6.1.23</ecNumber>
    </recommendedName>
</protein>
<evidence type="ECO:0000259" key="5">
    <source>
        <dbReference type="Pfam" id="PF00692"/>
    </source>
</evidence>
<dbReference type="EC" id="3.6.1.23" evidence="3"/>
<dbReference type="InterPro" id="IPR029054">
    <property type="entry name" value="dUTPase-like"/>
</dbReference>
<gene>
    <name evidence="6" type="ORF">ACA1_386510</name>
</gene>
<keyword evidence="7" id="KW-1185">Reference proteome</keyword>
<reference evidence="6 7" key="1">
    <citation type="journal article" date="2013" name="Genome Biol.">
        <title>Genome of Acanthamoeba castellanii highlights extensive lateral gene transfer and early evolution of tyrosine kinase signaling.</title>
        <authorList>
            <person name="Clarke M."/>
            <person name="Lohan A.J."/>
            <person name="Liu B."/>
            <person name="Lagkouvardos I."/>
            <person name="Roy S."/>
            <person name="Zafar N."/>
            <person name="Bertelli C."/>
            <person name="Schilde C."/>
            <person name="Kianianmomeni A."/>
            <person name="Burglin T.R."/>
            <person name="Frech C."/>
            <person name="Turcotte B."/>
            <person name="Kopec K.O."/>
            <person name="Synnott J.M."/>
            <person name="Choo C."/>
            <person name="Paponov I."/>
            <person name="Finkler A."/>
            <person name="Soon Heng Tan C."/>
            <person name="Hutchins A.P."/>
            <person name="Weinmeier T."/>
            <person name="Rattei T."/>
            <person name="Chu J.S."/>
            <person name="Gimenez G."/>
            <person name="Irimia M."/>
            <person name="Rigden D.J."/>
            <person name="Fitzpatrick D.A."/>
            <person name="Lorenzo-Morales J."/>
            <person name="Bateman A."/>
            <person name="Chiu C.H."/>
            <person name="Tang P."/>
            <person name="Hegemann P."/>
            <person name="Fromm H."/>
            <person name="Raoult D."/>
            <person name="Greub G."/>
            <person name="Miranda-Saavedra D."/>
            <person name="Chen N."/>
            <person name="Nash P."/>
            <person name="Ginger M.L."/>
            <person name="Horn M."/>
            <person name="Schaap P."/>
            <person name="Caler L."/>
            <person name="Loftus B."/>
        </authorList>
    </citation>
    <scope>NUCLEOTIDE SEQUENCE [LARGE SCALE GENOMIC DNA]</scope>
    <source>
        <strain evidence="6 7">Neff</strain>
    </source>
</reference>
<comment type="pathway">
    <text evidence="1">Pyrimidine metabolism; dUMP biosynthesis; dUMP from dCTP (dUTP route): step 2/2.</text>
</comment>
<evidence type="ECO:0000256" key="2">
    <source>
        <dbReference type="ARBA" id="ARBA00006581"/>
    </source>
</evidence>
<dbReference type="GO" id="GO:0004170">
    <property type="term" value="F:dUTP diphosphatase activity"/>
    <property type="evidence" value="ECO:0007669"/>
    <property type="project" value="UniProtKB-EC"/>
</dbReference>
<evidence type="ECO:0000313" key="7">
    <source>
        <dbReference type="Proteomes" id="UP000011083"/>
    </source>
</evidence>
<dbReference type="PANTHER" id="PTHR11241">
    <property type="entry name" value="DEOXYURIDINE 5'-TRIPHOSPHATE NUCLEOTIDOHYDROLASE"/>
    <property type="match status" value="1"/>
</dbReference>
<dbReference type="PANTHER" id="PTHR11241:SF0">
    <property type="entry name" value="DEOXYURIDINE 5'-TRIPHOSPHATE NUCLEOTIDOHYDROLASE"/>
    <property type="match status" value="1"/>
</dbReference>
<keyword evidence="4" id="KW-0546">Nucleotide metabolism</keyword>
<evidence type="ECO:0000256" key="4">
    <source>
        <dbReference type="ARBA" id="ARBA00023080"/>
    </source>
</evidence>
<dbReference type="RefSeq" id="XP_004347224.1">
    <property type="nucleotide sequence ID" value="XM_004347174.1"/>
</dbReference>
<organism evidence="6 7">
    <name type="scientific">Acanthamoeba castellanii (strain ATCC 30010 / Neff)</name>
    <dbReference type="NCBI Taxonomy" id="1257118"/>
    <lineage>
        <taxon>Eukaryota</taxon>
        <taxon>Amoebozoa</taxon>
        <taxon>Discosea</taxon>
        <taxon>Longamoebia</taxon>
        <taxon>Centramoebida</taxon>
        <taxon>Acanthamoebidae</taxon>
        <taxon>Acanthamoeba</taxon>
    </lineage>
</organism>
<dbReference type="VEuPathDB" id="AmoebaDB:ACA1_386510"/>
<feature type="domain" description="dUTPase-like" evidence="5">
    <location>
        <begin position="55"/>
        <end position="123"/>
    </location>
</feature>
<dbReference type="EMBL" id="KB007900">
    <property type="protein sequence ID" value="ELR21842.1"/>
    <property type="molecule type" value="Genomic_DNA"/>
</dbReference>
<comment type="similarity">
    <text evidence="2">Belongs to the dUTPase family.</text>
</comment>
<dbReference type="OrthoDB" id="419889at2759"/>
<name>L8H9B7_ACACF</name>
<evidence type="ECO:0000313" key="6">
    <source>
        <dbReference type="EMBL" id="ELR21842.1"/>
    </source>
</evidence>
<evidence type="ECO:0000256" key="1">
    <source>
        <dbReference type="ARBA" id="ARBA00005142"/>
    </source>
</evidence>
<dbReference type="GO" id="GO:0000287">
    <property type="term" value="F:magnesium ion binding"/>
    <property type="evidence" value="ECO:0007669"/>
    <property type="project" value="InterPro"/>
</dbReference>
<dbReference type="Proteomes" id="UP000011083">
    <property type="component" value="Unassembled WGS sequence"/>
</dbReference>
<dbReference type="GO" id="GO:0006226">
    <property type="term" value="P:dUMP biosynthetic process"/>
    <property type="evidence" value="ECO:0007669"/>
    <property type="project" value="InterPro"/>
</dbReference>
<dbReference type="InterPro" id="IPR036157">
    <property type="entry name" value="dUTPase-like_sf"/>
</dbReference>
<evidence type="ECO:0000256" key="3">
    <source>
        <dbReference type="ARBA" id="ARBA00012379"/>
    </source>
</evidence>
<dbReference type="InterPro" id="IPR008181">
    <property type="entry name" value="dUTPase"/>
</dbReference>
<proteinExistence type="inferred from homology"/>
<accession>L8H9B7</accession>
<dbReference type="STRING" id="1257118.L8H9B7"/>
<dbReference type="GeneID" id="14922757"/>
<dbReference type="Pfam" id="PF00692">
    <property type="entry name" value="dUTPase"/>
    <property type="match status" value="1"/>
</dbReference>